<keyword evidence="3" id="KW-0378">Hydrolase</keyword>
<dbReference type="InterPro" id="IPR005511">
    <property type="entry name" value="SMP-30"/>
</dbReference>
<name>A0ABW1KMU1_9ACTN</name>
<dbReference type="SUPFAM" id="SSF63829">
    <property type="entry name" value="Calcium-dependent phosphotriesterase"/>
    <property type="match status" value="1"/>
</dbReference>
<dbReference type="GO" id="GO:0016787">
    <property type="term" value="F:hydrolase activity"/>
    <property type="evidence" value="ECO:0007669"/>
    <property type="project" value="UniProtKB-KW"/>
</dbReference>
<gene>
    <name evidence="3" type="ORF">ACFP2T_43140</name>
</gene>
<dbReference type="Proteomes" id="UP001596203">
    <property type="component" value="Unassembled WGS sequence"/>
</dbReference>
<keyword evidence="4" id="KW-1185">Reference proteome</keyword>
<dbReference type="RefSeq" id="WP_377432827.1">
    <property type="nucleotide sequence ID" value="NZ_JBHSPR010000077.1"/>
</dbReference>
<evidence type="ECO:0000256" key="1">
    <source>
        <dbReference type="ARBA" id="ARBA00008853"/>
    </source>
</evidence>
<dbReference type="Pfam" id="PF08450">
    <property type="entry name" value="SGL"/>
    <property type="match status" value="1"/>
</dbReference>
<evidence type="ECO:0000259" key="2">
    <source>
        <dbReference type="Pfam" id="PF08450"/>
    </source>
</evidence>
<proteinExistence type="inferred from homology"/>
<dbReference type="PANTHER" id="PTHR10907:SF47">
    <property type="entry name" value="REGUCALCIN"/>
    <property type="match status" value="1"/>
</dbReference>
<dbReference type="EMBL" id="JBHSPR010000077">
    <property type="protein sequence ID" value="MFC6022935.1"/>
    <property type="molecule type" value="Genomic_DNA"/>
</dbReference>
<feature type="domain" description="SMP-30/Gluconolactonase/LRE-like region" evidence="2">
    <location>
        <begin position="33"/>
        <end position="272"/>
    </location>
</feature>
<sequence>MLDGRGGLAYRRVLEERDMVDAVQVTDPCCGHGEGPVWDPRTGRLLWVDMLEGDVLGLTPGPDQVVRHHLDTVAAVVRPRAAGGYLVAVERGFLLTDPELRPTSRLPELWSDPGRRMNEGGCDPAGRFYCGSMAYDMRPGAGELYRLDADLVPRRVLGDVTISNGIAWSRDGRSAYYVDTPTQRVDVFDYDPDSAALTGRRPFARIDSADGAPDGLTLDAEGGVWVALWGGGEVRRYTPTGRLDVRIPLPVRQVTACAFGGPDLRDLYITTSRLGLSEPEPAAGALFRATPGMSGLPVTPFGA</sequence>
<dbReference type="InterPro" id="IPR011042">
    <property type="entry name" value="6-blade_b-propeller_TolB-like"/>
</dbReference>
<dbReference type="EC" id="3.1.1.99" evidence="3"/>
<dbReference type="InterPro" id="IPR013658">
    <property type="entry name" value="SGL"/>
</dbReference>
<dbReference type="PANTHER" id="PTHR10907">
    <property type="entry name" value="REGUCALCIN"/>
    <property type="match status" value="1"/>
</dbReference>
<comment type="caution">
    <text evidence="3">The sequence shown here is derived from an EMBL/GenBank/DDBJ whole genome shotgun (WGS) entry which is preliminary data.</text>
</comment>
<comment type="similarity">
    <text evidence="1">Belongs to the SMP-30/CGR1 family.</text>
</comment>
<dbReference type="Gene3D" id="2.120.10.30">
    <property type="entry name" value="TolB, C-terminal domain"/>
    <property type="match status" value="1"/>
</dbReference>
<protein>
    <submittedName>
        <fullName evidence="3">SMP-30/gluconolactonase/LRE family protein</fullName>
        <ecNumber evidence="3">3.1.1.99</ecNumber>
    </submittedName>
</protein>
<dbReference type="PRINTS" id="PR01790">
    <property type="entry name" value="SMP30FAMILY"/>
</dbReference>
<organism evidence="3 4">
    <name type="scientific">Plantactinospora solaniradicis</name>
    <dbReference type="NCBI Taxonomy" id="1723736"/>
    <lineage>
        <taxon>Bacteria</taxon>
        <taxon>Bacillati</taxon>
        <taxon>Actinomycetota</taxon>
        <taxon>Actinomycetes</taxon>
        <taxon>Micromonosporales</taxon>
        <taxon>Micromonosporaceae</taxon>
        <taxon>Plantactinospora</taxon>
    </lineage>
</organism>
<reference evidence="4" key="1">
    <citation type="journal article" date="2019" name="Int. J. Syst. Evol. Microbiol.">
        <title>The Global Catalogue of Microorganisms (GCM) 10K type strain sequencing project: providing services to taxonomists for standard genome sequencing and annotation.</title>
        <authorList>
            <consortium name="The Broad Institute Genomics Platform"/>
            <consortium name="The Broad Institute Genome Sequencing Center for Infectious Disease"/>
            <person name="Wu L."/>
            <person name="Ma J."/>
        </authorList>
    </citation>
    <scope>NUCLEOTIDE SEQUENCE [LARGE SCALE GENOMIC DNA]</scope>
    <source>
        <strain evidence="4">ZS-35-S2</strain>
    </source>
</reference>
<evidence type="ECO:0000313" key="4">
    <source>
        <dbReference type="Proteomes" id="UP001596203"/>
    </source>
</evidence>
<evidence type="ECO:0000313" key="3">
    <source>
        <dbReference type="EMBL" id="MFC6022935.1"/>
    </source>
</evidence>
<accession>A0ABW1KMU1</accession>